<proteinExistence type="predicted"/>
<dbReference type="AlphaFoldDB" id="A0A5B7IWZ1"/>
<gene>
    <name evidence="1" type="ORF">E2C01_081047</name>
</gene>
<evidence type="ECO:0000313" key="2">
    <source>
        <dbReference type="Proteomes" id="UP000324222"/>
    </source>
</evidence>
<organism evidence="1 2">
    <name type="scientific">Portunus trituberculatus</name>
    <name type="common">Swimming crab</name>
    <name type="synonym">Neptunus trituberculatus</name>
    <dbReference type="NCBI Taxonomy" id="210409"/>
    <lineage>
        <taxon>Eukaryota</taxon>
        <taxon>Metazoa</taxon>
        <taxon>Ecdysozoa</taxon>
        <taxon>Arthropoda</taxon>
        <taxon>Crustacea</taxon>
        <taxon>Multicrustacea</taxon>
        <taxon>Malacostraca</taxon>
        <taxon>Eumalacostraca</taxon>
        <taxon>Eucarida</taxon>
        <taxon>Decapoda</taxon>
        <taxon>Pleocyemata</taxon>
        <taxon>Brachyura</taxon>
        <taxon>Eubrachyura</taxon>
        <taxon>Portunoidea</taxon>
        <taxon>Portunidae</taxon>
        <taxon>Portuninae</taxon>
        <taxon>Portunus</taxon>
    </lineage>
</organism>
<sequence>MVTNPVQLDRRQCCSAGFYRRRLRRLSTGMIIAPQLGRAAEALSYHARPLQQCLEKLVETKPGLSIPC</sequence>
<dbReference type="EMBL" id="VSRR010070861">
    <property type="protein sequence ID" value="MPC86226.1"/>
    <property type="molecule type" value="Genomic_DNA"/>
</dbReference>
<name>A0A5B7IWZ1_PORTR</name>
<evidence type="ECO:0000313" key="1">
    <source>
        <dbReference type="EMBL" id="MPC86226.1"/>
    </source>
</evidence>
<comment type="caution">
    <text evidence="1">The sequence shown here is derived from an EMBL/GenBank/DDBJ whole genome shotgun (WGS) entry which is preliminary data.</text>
</comment>
<accession>A0A5B7IWZ1</accession>
<protein>
    <submittedName>
        <fullName evidence="1">Uncharacterized protein</fullName>
    </submittedName>
</protein>
<reference evidence="1 2" key="1">
    <citation type="submission" date="2019-05" db="EMBL/GenBank/DDBJ databases">
        <title>Another draft genome of Portunus trituberculatus and its Hox gene families provides insights of decapod evolution.</title>
        <authorList>
            <person name="Jeong J.-H."/>
            <person name="Song I."/>
            <person name="Kim S."/>
            <person name="Choi T."/>
            <person name="Kim D."/>
            <person name="Ryu S."/>
            <person name="Kim W."/>
        </authorList>
    </citation>
    <scope>NUCLEOTIDE SEQUENCE [LARGE SCALE GENOMIC DNA]</scope>
    <source>
        <tissue evidence="1">Muscle</tissue>
    </source>
</reference>
<dbReference type="Proteomes" id="UP000324222">
    <property type="component" value="Unassembled WGS sequence"/>
</dbReference>
<keyword evidence="2" id="KW-1185">Reference proteome</keyword>